<dbReference type="PANTHER" id="PTHR43652">
    <property type="entry name" value="BASIC AMINO ACID ANTIPORTER YFCC-RELATED"/>
    <property type="match status" value="1"/>
</dbReference>
<evidence type="ECO:0000256" key="2">
    <source>
        <dbReference type="ARBA" id="ARBA00022475"/>
    </source>
</evidence>
<dbReference type="InterPro" id="IPR018385">
    <property type="entry name" value="C4_dicarb_anaerob_car-like"/>
</dbReference>
<keyword evidence="3 6" id="KW-0812">Transmembrane</keyword>
<feature type="transmembrane region" description="Helical" evidence="6">
    <location>
        <begin position="376"/>
        <end position="398"/>
    </location>
</feature>
<feature type="transmembrane region" description="Helical" evidence="6">
    <location>
        <begin position="213"/>
        <end position="233"/>
    </location>
</feature>
<dbReference type="Pfam" id="PF03606">
    <property type="entry name" value="DcuC"/>
    <property type="match status" value="1"/>
</dbReference>
<keyword evidence="4 6" id="KW-1133">Transmembrane helix</keyword>
<keyword evidence="2" id="KW-1003">Cell membrane</keyword>
<dbReference type="InterPro" id="IPR051679">
    <property type="entry name" value="DASS-Related_Transporters"/>
</dbReference>
<accession>A0ABQ5N8G7</accession>
<sequence length="571" mass="61727">MSKETKKNKVIQMPHTYVIIFWVIIVCWLLTFIVPVGKFDTHKVKYTDADGNEKTKTVLMTDTFRYEHQLNKSKLKTNLEDLIKDDAKLKDAGLDKAKVEGILKEDTSAWDDKKLEEAGLSETTIYGLYKEEVYDTSSNAKKHARIWGTEDYKGFGVLNYVFEGLVTGDKWSSAVGVVAFILVIGGAFGIIMKTGAVDAGIYSFINVTKGKEVLALPLLFVLFSLGGAIFGMSEETIPFAMIVIPFVVAMGYDSLVGISITFVASQVGNATSWMNPFGIAVAQGIAGVPVLSGAGFRIVLWVVTTAAGVAYLMIYANKIKKNPTSSIVYESDNYFRKGNVKEGERVEFNIGHKLVLLTVLLGIIWIVWGVTQKQFYFAEIASQFFVMGLVSGIIGVIFKLNGMSVNDMARSFQNGAADLVGAAIVVGMAKGILLVLGGSNAGEFNTLNTILHGTGKALSGVPAALSAVLMYVFQTVFNFFVPSGTGQAALTMPILAPLSDIVGVSRQVSCLAYQLGAGFADAIIPTSASLLGVLGVARVDWSKWAKWQIRMQGFFFALSIIAVIIAVLIGF</sequence>
<evidence type="ECO:0000256" key="1">
    <source>
        <dbReference type="ARBA" id="ARBA00004651"/>
    </source>
</evidence>
<keyword evidence="5 6" id="KW-0472">Membrane</keyword>
<name>A0ABQ5N8G7_9CLOT</name>
<dbReference type="Proteomes" id="UP001208567">
    <property type="component" value="Unassembled WGS sequence"/>
</dbReference>
<reference evidence="7 8" key="1">
    <citation type="journal article" date="2024" name="Int. J. Syst. Evol. Microbiol.">
        <title>Clostridium omnivorum sp. nov., isolated from anoxic soil under the treatment of reductive soil disinfestation.</title>
        <authorList>
            <person name="Ueki A."/>
            <person name="Tonouchi A."/>
            <person name="Kaku N."/>
            <person name="Honma S."/>
            <person name="Ueki K."/>
        </authorList>
    </citation>
    <scope>NUCLEOTIDE SEQUENCE [LARGE SCALE GENOMIC DNA]</scope>
    <source>
        <strain evidence="7 8">E14</strain>
    </source>
</reference>
<protein>
    <recommendedName>
        <fullName evidence="9">Basic amino acid antiporter YfcC</fullName>
    </recommendedName>
</protein>
<gene>
    <name evidence="7" type="ORF">bsdE14_27840</name>
</gene>
<feature type="transmembrane region" description="Helical" evidence="6">
    <location>
        <begin position="457"/>
        <end position="481"/>
    </location>
</feature>
<dbReference type="NCBIfam" id="NF008611">
    <property type="entry name" value="PRK11588.1"/>
    <property type="match status" value="1"/>
</dbReference>
<feature type="transmembrane region" description="Helical" evidence="6">
    <location>
        <begin position="239"/>
        <end position="264"/>
    </location>
</feature>
<proteinExistence type="predicted"/>
<dbReference type="RefSeq" id="WP_264850659.1">
    <property type="nucleotide sequence ID" value="NZ_BRXR01000001.1"/>
</dbReference>
<evidence type="ECO:0000256" key="3">
    <source>
        <dbReference type="ARBA" id="ARBA00022692"/>
    </source>
</evidence>
<evidence type="ECO:0000313" key="8">
    <source>
        <dbReference type="Proteomes" id="UP001208567"/>
    </source>
</evidence>
<feature type="transmembrane region" description="Helical" evidence="6">
    <location>
        <begin position="171"/>
        <end position="192"/>
    </location>
</feature>
<keyword evidence="8" id="KW-1185">Reference proteome</keyword>
<organism evidence="7 8">
    <name type="scientific">Clostridium omnivorum</name>
    <dbReference type="NCBI Taxonomy" id="1604902"/>
    <lineage>
        <taxon>Bacteria</taxon>
        <taxon>Bacillati</taxon>
        <taxon>Bacillota</taxon>
        <taxon>Clostridia</taxon>
        <taxon>Eubacteriales</taxon>
        <taxon>Clostridiaceae</taxon>
        <taxon>Clostridium</taxon>
    </lineage>
</organism>
<feature type="transmembrane region" description="Helical" evidence="6">
    <location>
        <begin position="16"/>
        <end position="36"/>
    </location>
</feature>
<evidence type="ECO:0008006" key="9">
    <source>
        <dbReference type="Google" id="ProtNLM"/>
    </source>
</evidence>
<evidence type="ECO:0000256" key="6">
    <source>
        <dbReference type="SAM" id="Phobius"/>
    </source>
</evidence>
<evidence type="ECO:0000256" key="5">
    <source>
        <dbReference type="ARBA" id="ARBA00023136"/>
    </source>
</evidence>
<feature type="transmembrane region" description="Helical" evidence="6">
    <location>
        <begin position="354"/>
        <end position="370"/>
    </location>
</feature>
<feature type="transmembrane region" description="Helical" evidence="6">
    <location>
        <begin position="549"/>
        <end position="569"/>
    </location>
</feature>
<evidence type="ECO:0000256" key="4">
    <source>
        <dbReference type="ARBA" id="ARBA00022989"/>
    </source>
</evidence>
<feature type="transmembrane region" description="Helical" evidence="6">
    <location>
        <begin position="298"/>
        <end position="316"/>
    </location>
</feature>
<feature type="transmembrane region" description="Helical" evidence="6">
    <location>
        <begin position="419"/>
        <end position="437"/>
    </location>
</feature>
<evidence type="ECO:0000313" key="7">
    <source>
        <dbReference type="EMBL" id="GLC31374.1"/>
    </source>
</evidence>
<comment type="subcellular location">
    <subcellularLocation>
        <location evidence="1">Cell membrane</location>
        <topology evidence="1">Multi-pass membrane protein</topology>
    </subcellularLocation>
</comment>
<dbReference type="EMBL" id="BRXR01000001">
    <property type="protein sequence ID" value="GLC31374.1"/>
    <property type="molecule type" value="Genomic_DNA"/>
</dbReference>
<dbReference type="PANTHER" id="PTHR43652:SF2">
    <property type="entry name" value="BASIC AMINO ACID ANTIPORTER YFCC-RELATED"/>
    <property type="match status" value="1"/>
</dbReference>
<comment type="caution">
    <text evidence="7">The sequence shown here is derived from an EMBL/GenBank/DDBJ whole genome shotgun (WGS) entry which is preliminary data.</text>
</comment>